<dbReference type="GO" id="GO:0000287">
    <property type="term" value="F:magnesium ion binding"/>
    <property type="evidence" value="ECO:0007669"/>
    <property type="project" value="UniProtKB-UniRule"/>
</dbReference>
<dbReference type="GO" id="GO:0004452">
    <property type="term" value="F:isopentenyl-diphosphate delta-isomerase activity"/>
    <property type="evidence" value="ECO:0007669"/>
    <property type="project" value="UniProtKB-UniRule"/>
</dbReference>
<dbReference type="InterPro" id="IPR013785">
    <property type="entry name" value="Aldolase_TIM"/>
</dbReference>
<dbReference type="GO" id="GO:0016491">
    <property type="term" value="F:oxidoreductase activity"/>
    <property type="evidence" value="ECO:0007669"/>
    <property type="project" value="InterPro"/>
</dbReference>
<dbReference type="InParanoid" id="A0A7L9FHF6"/>
<evidence type="ECO:0000256" key="11">
    <source>
        <dbReference type="HAMAP-Rule" id="MF_00354"/>
    </source>
</evidence>
<keyword evidence="2 11" id="KW-0963">Cytoplasm</keyword>
<gene>
    <name evidence="11" type="primary">fni</name>
    <name evidence="13" type="ORF">IG193_06250</name>
</gene>
<proteinExistence type="inferred from homology"/>
<feature type="binding site" evidence="11">
    <location>
        <position position="161"/>
    </location>
    <ligand>
        <name>Mg(2+)</name>
        <dbReference type="ChEBI" id="CHEBI:18420"/>
    </ligand>
</feature>
<dbReference type="KEGG" id="thel:IG193_06250"/>
<dbReference type="SUPFAM" id="SSF51395">
    <property type="entry name" value="FMN-linked oxidoreductases"/>
    <property type="match status" value="1"/>
</dbReference>
<keyword evidence="8 11" id="KW-0414">Isoprene biosynthesis</keyword>
<feature type="binding site" evidence="11">
    <location>
        <position position="160"/>
    </location>
    <ligand>
        <name>substrate</name>
    </ligand>
</feature>
<comment type="similarity">
    <text evidence="11">Belongs to the IPP isomerase type 2 family.</text>
</comment>
<feature type="domain" description="FMN-dependent dehydrogenase" evidence="12">
    <location>
        <begin position="177"/>
        <end position="340"/>
    </location>
</feature>
<evidence type="ECO:0000256" key="6">
    <source>
        <dbReference type="ARBA" id="ARBA00022842"/>
    </source>
</evidence>
<evidence type="ECO:0000256" key="4">
    <source>
        <dbReference type="ARBA" id="ARBA00022643"/>
    </source>
</evidence>
<dbReference type="PIRSF" id="PIRSF003314">
    <property type="entry name" value="IPP_isomerase"/>
    <property type="match status" value="1"/>
</dbReference>
<evidence type="ECO:0000256" key="7">
    <source>
        <dbReference type="ARBA" id="ARBA00022857"/>
    </source>
</evidence>
<comment type="subcellular location">
    <subcellularLocation>
        <location evidence="11">Cytoplasm</location>
    </subcellularLocation>
</comment>
<dbReference type="AlphaFoldDB" id="A0A7L9FHF6"/>
<feature type="binding site" evidence="11">
    <location>
        <begin position="8"/>
        <end position="9"/>
    </location>
    <ligand>
        <name>substrate</name>
    </ligand>
</feature>
<dbReference type="GO" id="GO:0070402">
    <property type="term" value="F:NADPH binding"/>
    <property type="evidence" value="ECO:0007669"/>
    <property type="project" value="UniProtKB-UniRule"/>
</dbReference>
<evidence type="ECO:0000313" key="14">
    <source>
        <dbReference type="Proteomes" id="UP000594121"/>
    </source>
</evidence>
<dbReference type="GO" id="GO:0008299">
    <property type="term" value="P:isoprenoid biosynthetic process"/>
    <property type="evidence" value="ECO:0007669"/>
    <property type="project" value="UniProtKB-UniRule"/>
</dbReference>
<sequence length="367" mass="39893">MEFRTTSRKDNHIVLSVKEDVSSRTSPWFEYLRFVHQSILETSLSDVDISASFLGHAVEAPIVISGMTGGTDLAKAINESLARLAQKFKIPIGVGSQRAALEDRSLARTFSVVRENAPDVPVIANIGQSQVAAGVSREEILYLVEMIQADAIAVHINPLQEVLQPEGEPDFRDFVRKLGEFVKESPVPVIIKQTGEGLSRESASKLRGIGIEGIDVGGAGGTSFAVIEGLRSRFYGRDLLEKVASTFADWGVPTAASILEVREIFPDKLLIATGGIRSGVDAAKALRLGADFAGIARPILKELYEGGLSRAEKYLEQVIKELRVTLFLTGSSNLNELRSAPIVIFGDLLHWVKQRGLRVPGWEYGGV</sequence>
<comment type="caution">
    <text evidence="11">Lacks conserved residue(s) required for the propagation of feature annotation.</text>
</comment>
<comment type="cofactor">
    <cofactor evidence="1 11">
        <name>FMN</name>
        <dbReference type="ChEBI" id="CHEBI:58210"/>
    </cofactor>
</comment>
<protein>
    <recommendedName>
        <fullName evidence="11">Isopentenyl-diphosphate delta-isomerase</fullName>
        <shortName evidence="11">IPP isomerase</shortName>
        <ecNumber evidence="11">5.3.3.2</ecNumber>
    </recommendedName>
    <alternativeName>
        <fullName evidence="11">Isopentenyl diphosphate:dimethylallyl diphosphate isomerase</fullName>
    </alternativeName>
    <alternativeName>
        <fullName evidence="11">Isopentenyl pyrophosphate isomerase</fullName>
    </alternativeName>
    <alternativeName>
        <fullName evidence="11">Type 2 isopentenyl diphosphate isomerase</fullName>
        <shortName evidence="11">IDI-2</shortName>
    </alternativeName>
</protein>
<feature type="binding site" evidence="11">
    <location>
        <begin position="296"/>
        <end position="297"/>
    </location>
    <ligand>
        <name>FMN</name>
        <dbReference type="ChEBI" id="CHEBI:58210"/>
    </ligand>
</feature>
<feature type="binding site" evidence="11">
    <location>
        <begin position="66"/>
        <end position="68"/>
    </location>
    <ligand>
        <name>FMN</name>
        <dbReference type="ChEBI" id="CHEBI:58210"/>
    </ligand>
</feature>
<keyword evidence="9 11" id="KW-0413">Isomerase</keyword>
<dbReference type="Pfam" id="PF01070">
    <property type="entry name" value="FMN_dh"/>
    <property type="match status" value="1"/>
</dbReference>
<evidence type="ECO:0000256" key="9">
    <source>
        <dbReference type="ARBA" id="ARBA00023235"/>
    </source>
</evidence>
<comment type="subunit">
    <text evidence="10 11">Homooctamer. Dimer of tetramers.</text>
</comment>
<dbReference type="Proteomes" id="UP000594121">
    <property type="component" value="Chromosome"/>
</dbReference>
<comment type="cofactor">
    <cofactor evidence="11">
        <name>NADPH</name>
        <dbReference type="ChEBI" id="CHEBI:57783"/>
    </cofactor>
</comment>
<dbReference type="FunCoup" id="A0A7L9FHF6">
    <property type="interactions" value="8"/>
</dbReference>
<dbReference type="InterPro" id="IPR011179">
    <property type="entry name" value="IPdP_isomerase"/>
</dbReference>
<dbReference type="PANTHER" id="PTHR43665:SF1">
    <property type="entry name" value="ISOPENTENYL-DIPHOSPHATE DELTA-ISOMERASE"/>
    <property type="match status" value="1"/>
</dbReference>
<feature type="binding site" evidence="11">
    <location>
        <begin position="275"/>
        <end position="277"/>
    </location>
    <ligand>
        <name>FMN</name>
        <dbReference type="ChEBI" id="CHEBI:58210"/>
    </ligand>
</feature>
<keyword evidence="5 11" id="KW-0479">Metal-binding</keyword>
<keyword evidence="4 11" id="KW-0288">FMN</keyword>
<keyword evidence="14" id="KW-1185">Reference proteome</keyword>
<dbReference type="RefSeq" id="WP_192818328.1">
    <property type="nucleotide sequence ID" value="NZ_CP062310.1"/>
</dbReference>
<comment type="cofactor">
    <cofactor evidence="11">
        <name>Mg(2+)</name>
        <dbReference type="ChEBI" id="CHEBI:18420"/>
    </cofactor>
</comment>
<name>A0A7L9FHF6_9CREN</name>
<dbReference type="NCBIfam" id="TIGR02151">
    <property type="entry name" value="IPP_isom_2"/>
    <property type="match status" value="1"/>
</dbReference>
<keyword evidence="3 11" id="KW-0285">Flavoprotein</keyword>
<comment type="catalytic activity">
    <reaction evidence="11">
        <text>isopentenyl diphosphate = dimethylallyl diphosphate</text>
        <dbReference type="Rhea" id="RHEA:23284"/>
        <dbReference type="ChEBI" id="CHEBI:57623"/>
        <dbReference type="ChEBI" id="CHEBI:128769"/>
        <dbReference type="EC" id="5.3.3.2"/>
    </reaction>
</comment>
<comment type="function">
    <text evidence="11">Involved in the biosynthesis of isoprenoids. Catalyzes the 1,3-allylic rearrangement of the homoallylic substrate isopentenyl (IPP) to its allylic isomer, dimethylallyl diphosphate (DMAPP).</text>
</comment>
<dbReference type="EC" id="5.3.3.2" evidence="11"/>
<accession>A0A7L9FHF6</accession>
<dbReference type="CDD" id="cd02811">
    <property type="entry name" value="IDI-2_FMN"/>
    <property type="match status" value="1"/>
</dbReference>
<evidence type="ECO:0000256" key="1">
    <source>
        <dbReference type="ARBA" id="ARBA00001917"/>
    </source>
</evidence>
<feature type="binding site" evidence="11">
    <location>
        <begin position="96"/>
        <end position="98"/>
    </location>
    <ligand>
        <name>substrate</name>
    </ligand>
</feature>
<dbReference type="InterPro" id="IPR000262">
    <property type="entry name" value="FMN-dep_DH"/>
</dbReference>
<feature type="binding site" evidence="11">
    <location>
        <position position="65"/>
    </location>
    <ligand>
        <name>FMN</name>
        <dbReference type="ChEBI" id="CHEBI:58210"/>
    </ligand>
</feature>
<feature type="binding site" evidence="11">
    <location>
        <position position="96"/>
    </location>
    <ligand>
        <name>FMN</name>
        <dbReference type="ChEBI" id="CHEBI:58210"/>
    </ligand>
</feature>
<evidence type="ECO:0000256" key="10">
    <source>
        <dbReference type="ARBA" id="ARBA00025810"/>
    </source>
</evidence>
<keyword evidence="7 11" id="KW-0521">NADP</keyword>
<dbReference type="EMBL" id="CP062310">
    <property type="protein sequence ID" value="QOJ78356.1"/>
    <property type="molecule type" value="Genomic_DNA"/>
</dbReference>
<dbReference type="GO" id="GO:0010181">
    <property type="term" value="F:FMN binding"/>
    <property type="evidence" value="ECO:0007669"/>
    <property type="project" value="UniProtKB-UniRule"/>
</dbReference>
<dbReference type="GeneID" id="59149480"/>
<reference evidence="13 14" key="1">
    <citation type="submission" date="2020-10" db="EMBL/GenBank/DDBJ databases">
        <title>Thermofilum lucidum 3507LT sp. nov. a novel member of Thermofilaceae family isolated from Chile hot spring, and proposal of description order Thermofilales.</title>
        <authorList>
            <person name="Zayulina K.S."/>
            <person name="Elcheninov A.G."/>
            <person name="Toshchakov S.V."/>
            <person name="Kublanov I.V."/>
        </authorList>
    </citation>
    <scope>NUCLEOTIDE SEQUENCE [LARGE SCALE GENOMIC DNA]</scope>
    <source>
        <strain evidence="13 14">3507LT</strain>
    </source>
</reference>
<evidence type="ECO:0000256" key="5">
    <source>
        <dbReference type="ARBA" id="ARBA00022723"/>
    </source>
</evidence>
<evidence type="ECO:0000259" key="12">
    <source>
        <dbReference type="Pfam" id="PF01070"/>
    </source>
</evidence>
<evidence type="ECO:0000313" key="13">
    <source>
        <dbReference type="EMBL" id="QOJ78356.1"/>
    </source>
</evidence>
<dbReference type="Gene3D" id="3.20.20.70">
    <property type="entry name" value="Aldolase class I"/>
    <property type="match status" value="1"/>
</dbReference>
<dbReference type="HAMAP" id="MF_00354">
    <property type="entry name" value="Idi_2"/>
    <property type="match status" value="1"/>
</dbReference>
<dbReference type="PANTHER" id="PTHR43665">
    <property type="entry name" value="ISOPENTENYL-DIPHOSPHATE DELTA-ISOMERASE"/>
    <property type="match status" value="1"/>
</dbReference>
<feature type="binding site" evidence="11">
    <location>
        <position position="125"/>
    </location>
    <ligand>
        <name>FMN</name>
        <dbReference type="ChEBI" id="CHEBI:58210"/>
    </ligand>
</feature>
<keyword evidence="6 11" id="KW-0460">Magnesium</keyword>
<feature type="binding site" evidence="11">
    <location>
        <position position="222"/>
    </location>
    <ligand>
        <name>FMN</name>
        <dbReference type="ChEBI" id="CHEBI:58210"/>
    </ligand>
</feature>
<evidence type="ECO:0000256" key="2">
    <source>
        <dbReference type="ARBA" id="ARBA00022490"/>
    </source>
</evidence>
<evidence type="ECO:0000256" key="3">
    <source>
        <dbReference type="ARBA" id="ARBA00022630"/>
    </source>
</evidence>
<feature type="binding site" evidence="11">
    <location>
        <position position="192"/>
    </location>
    <ligand>
        <name>FMN</name>
        <dbReference type="ChEBI" id="CHEBI:58210"/>
    </ligand>
</feature>
<dbReference type="GO" id="GO:0005737">
    <property type="term" value="C:cytoplasm"/>
    <property type="evidence" value="ECO:0007669"/>
    <property type="project" value="UniProtKB-SubCell"/>
</dbReference>
<evidence type="ECO:0000256" key="8">
    <source>
        <dbReference type="ARBA" id="ARBA00023229"/>
    </source>
</evidence>
<organism evidence="13 14">
    <name type="scientific">Infirmifilum lucidum</name>
    <dbReference type="NCBI Taxonomy" id="2776706"/>
    <lineage>
        <taxon>Archaea</taxon>
        <taxon>Thermoproteota</taxon>
        <taxon>Thermoprotei</taxon>
        <taxon>Thermofilales</taxon>
        <taxon>Thermofilaceae</taxon>
        <taxon>Infirmifilum</taxon>
    </lineage>
</organism>